<dbReference type="SUPFAM" id="SSF53383">
    <property type="entry name" value="PLP-dependent transferases"/>
    <property type="match status" value="1"/>
</dbReference>
<comment type="catalytic activity">
    <reaction evidence="8 9">
        <text>L-histidinol phosphate + 2-oxoglutarate = 3-(imidazol-4-yl)-2-oxopropyl phosphate + L-glutamate</text>
        <dbReference type="Rhea" id="RHEA:23744"/>
        <dbReference type="ChEBI" id="CHEBI:16810"/>
        <dbReference type="ChEBI" id="CHEBI:29985"/>
        <dbReference type="ChEBI" id="CHEBI:57766"/>
        <dbReference type="ChEBI" id="CHEBI:57980"/>
        <dbReference type="EC" id="2.6.1.9"/>
    </reaction>
</comment>
<keyword evidence="9" id="KW-0368">Histidine biosynthesis</keyword>
<evidence type="ECO:0000256" key="5">
    <source>
        <dbReference type="ARBA" id="ARBA00022576"/>
    </source>
</evidence>
<keyword evidence="5 9" id="KW-0032">Aminotransferase</keyword>
<protein>
    <recommendedName>
        <fullName evidence="9">Histidinol-phosphate aminotransferase</fullName>
        <ecNumber evidence="9">2.6.1.9</ecNumber>
    </recommendedName>
    <alternativeName>
        <fullName evidence="9">Imidazole acetol-phosphate transaminase</fullName>
    </alternativeName>
</protein>
<reference evidence="11 12" key="1">
    <citation type="submission" date="2020-08" db="EMBL/GenBank/DDBJ databases">
        <title>Genomic Encyclopedia of Type Strains, Phase IV (KMG-IV): sequencing the most valuable type-strain genomes for metagenomic binning, comparative biology and taxonomic classification.</title>
        <authorList>
            <person name="Goeker M."/>
        </authorList>
    </citation>
    <scope>NUCLEOTIDE SEQUENCE [LARGE SCALE GENOMIC DNA]</scope>
    <source>
        <strain evidence="11 12">DSM 17328</strain>
    </source>
</reference>
<name>A0A7W7B4L9_9SPHN</name>
<feature type="modified residue" description="N6-(pyridoxal phosphate)lysine" evidence="9">
    <location>
        <position position="221"/>
    </location>
</feature>
<evidence type="ECO:0000256" key="2">
    <source>
        <dbReference type="ARBA" id="ARBA00005011"/>
    </source>
</evidence>
<evidence type="ECO:0000256" key="3">
    <source>
        <dbReference type="ARBA" id="ARBA00007970"/>
    </source>
</evidence>
<dbReference type="EMBL" id="JACHNZ010000062">
    <property type="protein sequence ID" value="MBB4633850.1"/>
    <property type="molecule type" value="Genomic_DNA"/>
</dbReference>
<dbReference type="Gene3D" id="3.40.640.10">
    <property type="entry name" value="Type I PLP-dependent aspartate aminotransferase-like (Major domain)"/>
    <property type="match status" value="1"/>
</dbReference>
<sequence>MTEAPTAKPWISAIEAYVPGRAKAAAGVKLVKLSSNENPLGASPLAIEAMRAAVGSANRYPDGSSHVLREAIAAQHGIEADRIVCGTGSDEILQCIALAYAGPGDEVLYVRHGFMVYPIAAERAGATPVAAPDTDYTADVDALLAAVTERTKIVYLANPNNPTGTLIAQSEVERLHAGLPPHVLLVIDSAYAEYVEEPGYDDGTALARVHANVVMARTFSKIYGLAAERVGWAYGAPGVIDMVDRIRGPFNVTSAGQAGAVAALADQDWVAKCRAENTRNRAALVEAIEALGNKGLRAVPSAANFVLVTFPESGPCTAEAANAWLTERGFLTRWLPGQGLGHALRISIGSDDETQAVIAALRTFLS</sequence>
<dbReference type="UniPathway" id="UPA00031">
    <property type="reaction ID" value="UER00012"/>
</dbReference>
<proteinExistence type="inferred from homology"/>
<dbReference type="GO" id="GO:0000105">
    <property type="term" value="P:L-histidine biosynthetic process"/>
    <property type="evidence" value="ECO:0007669"/>
    <property type="project" value="UniProtKB-UniRule"/>
</dbReference>
<comment type="pathway">
    <text evidence="2 9">Amino-acid biosynthesis; L-histidine biosynthesis; L-histidine from 5-phospho-alpha-D-ribose 1-diphosphate: step 7/9.</text>
</comment>
<dbReference type="Gene3D" id="3.90.1150.10">
    <property type="entry name" value="Aspartate Aminotransferase, domain 1"/>
    <property type="match status" value="1"/>
</dbReference>
<evidence type="ECO:0000256" key="7">
    <source>
        <dbReference type="ARBA" id="ARBA00022898"/>
    </source>
</evidence>
<dbReference type="AlphaFoldDB" id="A0A7W7B4L9"/>
<evidence type="ECO:0000313" key="12">
    <source>
        <dbReference type="Proteomes" id="UP000566324"/>
    </source>
</evidence>
<evidence type="ECO:0000256" key="4">
    <source>
        <dbReference type="ARBA" id="ARBA00011738"/>
    </source>
</evidence>
<keyword evidence="12" id="KW-1185">Reference proteome</keyword>
<dbReference type="Pfam" id="PF00155">
    <property type="entry name" value="Aminotran_1_2"/>
    <property type="match status" value="1"/>
</dbReference>
<dbReference type="RefSeq" id="WP_184071817.1">
    <property type="nucleotide sequence ID" value="NZ_JACHNZ010000062.1"/>
</dbReference>
<dbReference type="Proteomes" id="UP000566324">
    <property type="component" value="Unassembled WGS sequence"/>
</dbReference>
<keyword evidence="7 9" id="KW-0663">Pyridoxal phosphate</keyword>
<dbReference type="GO" id="GO:0004400">
    <property type="term" value="F:histidinol-phosphate transaminase activity"/>
    <property type="evidence" value="ECO:0007669"/>
    <property type="project" value="UniProtKB-UniRule"/>
</dbReference>
<dbReference type="HAMAP" id="MF_01023">
    <property type="entry name" value="HisC_aminotrans_2"/>
    <property type="match status" value="1"/>
</dbReference>
<evidence type="ECO:0000256" key="8">
    <source>
        <dbReference type="ARBA" id="ARBA00047481"/>
    </source>
</evidence>
<dbReference type="GO" id="GO:0030170">
    <property type="term" value="F:pyridoxal phosphate binding"/>
    <property type="evidence" value="ECO:0007669"/>
    <property type="project" value="InterPro"/>
</dbReference>
<evidence type="ECO:0000256" key="9">
    <source>
        <dbReference type="HAMAP-Rule" id="MF_01023"/>
    </source>
</evidence>
<comment type="cofactor">
    <cofactor evidence="1 9">
        <name>pyridoxal 5'-phosphate</name>
        <dbReference type="ChEBI" id="CHEBI:597326"/>
    </cofactor>
</comment>
<comment type="similarity">
    <text evidence="3 9">Belongs to the class-II pyridoxal-phosphate-dependent aminotransferase family. Histidinol-phosphate aminotransferase subfamily.</text>
</comment>
<dbReference type="InterPro" id="IPR015422">
    <property type="entry name" value="PyrdxlP-dep_Trfase_small"/>
</dbReference>
<dbReference type="InterPro" id="IPR015421">
    <property type="entry name" value="PyrdxlP-dep_Trfase_major"/>
</dbReference>
<accession>A0A7W7B4L9</accession>
<gene>
    <name evidence="9" type="primary">hisC</name>
    <name evidence="11" type="ORF">GGQ98_003506</name>
</gene>
<keyword evidence="9" id="KW-0028">Amino-acid biosynthesis</keyword>
<dbReference type="InterPro" id="IPR015424">
    <property type="entry name" value="PyrdxlP-dep_Trfase"/>
</dbReference>
<evidence type="ECO:0000256" key="6">
    <source>
        <dbReference type="ARBA" id="ARBA00022679"/>
    </source>
</evidence>
<evidence type="ECO:0000256" key="1">
    <source>
        <dbReference type="ARBA" id="ARBA00001933"/>
    </source>
</evidence>
<dbReference type="NCBIfam" id="TIGR01141">
    <property type="entry name" value="hisC"/>
    <property type="match status" value="1"/>
</dbReference>
<comment type="caution">
    <text evidence="11">The sequence shown here is derived from an EMBL/GenBank/DDBJ whole genome shotgun (WGS) entry which is preliminary data.</text>
</comment>
<dbReference type="InterPro" id="IPR004839">
    <property type="entry name" value="Aminotransferase_I/II_large"/>
</dbReference>
<dbReference type="PANTHER" id="PTHR43643">
    <property type="entry name" value="HISTIDINOL-PHOSPHATE AMINOTRANSFERASE 2"/>
    <property type="match status" value="1"/>
</dbReference>
<dbReference type="InterPro" id="IPR005861">
    <property type="entry name" value="HisP_aminotrans"/>
</dbReference>
<comment type="subunit">
    <text evidence="4 9">Homodimer.</text>
</comment>
<dbReference type="EC" id="2.6.1.9" evidence="9"/>
<feature type="domain" description="Aminotransferase class I/classII large" evidence="10">
    <location>
        <begin position="29"/>
        <end position="360"/>
    </location>
</feature>
<dbReference type="PANTHER" id="PTHR43643:SF3">
    <property type="entry name" value="HISTIDINOL-PHOSPHATE AMINOTRANSFERASE"/>
    <property type="match status" value="1"/>
</dbReference>
<dbReference type="CDD" id="cd00609">
    <property type="entry name" value="AAT_like"/>
    <property type="match status" value="1"/>
</dbReference>
<evidence type="ECO:0000313" key="11">
    <source>
        <dbReference type="EMBL" id="MBB4633850.1"/>
    </source>
</evidence>
<dbReference type="InterPro" id="IPR050106">
    <property type="entry name" value="HistidinolP_aminotransfase"/>
</dbReference>
<evidence type="ECO:0000259" key="10">
    <source>
        <dbReference type="Pfam" id="PF00155"/>
    </source>
</evidence>
<organism evidence="11 12">
    <name type="scientific">Sphingosinicella soli</name>
    <dbReference type="NCBI Taxonomy" id="333708"/>
    <lineage>
        <taxon>Bacteria</taxon>
        <taxon>Pseudomonadati</taxon>
        <taxon>Pseudomonadota</taxon>
        <taxon>Alphaproteobacteria</taxon>
        <taxon>Sphingomonadales</taxon>
        <taxon>Sphingosinicellaceae</taxon>
        <taxon>Sphingosinicella</taxon>
    </lineage>
</organism>
<keyword evidence="6 9" id="KW-0808">Transferase</keyword>